<sequence>MRHHTNTGIRSVQTYLETDHGLFVAREFIAHPRVRYWQAHLLPAQNVVVCRYDFHGRREHDYHLDIAQITRKGEVWTVRDLYLDILLHDGLMAEIVDTDELLCAHEHGLIDGREMHCAVTVAHATLAALARARYSLRDWQAAQGIRLDWCVAPLTPA</sequence>
<protein>
    <submittedName>
        <fullName evidence="2">RNA-binding protein</fullName>
    </submittedName>
</protein>
<name>A0A2K3V2T1_9DEIO</name>
<gene>
    <name evidence="2" type="ORF">CVO96_14665</name>
</gene>
<dbReference type="Pfam" id="PF04167">
    <property type="entry name" value="DUF402"/>
    <property type="match status" value="1"/>
</dbReference>
<keyword evidence="3" id="KW-1185">Reference proteome</keyword>
<dbReference type="InterPro" id="IPR035930">
    <property type="entry name" value="FomD-like_sf"/>
</dbReference>
<dbReference type="InterPro" id="IPR007295">
    <property type="entry name" value="DUF402"/>
</dbReference>
<dbReference type="OrthoDB" id="3821551at2"/>
<reference evidence="2 3" key="1">
    <citation type="submission" date="2018-01" db="EMBL/GenBank/DDBJ databases">
        <title>Deinococcus koreensis sp. nov., a radiation-resistant bacterium isolated from river water.</title>
        <authorList>
            <person name="Choi A."/>
        </authorList>
    </citation>
    <scope>NUCLEOTIDE SEQUENCE [LARGE SCALE GENOMIC DNA]</scope>
    <source>
        <strain evidence="2 3">SJW1-2</strain>
    </source>
</reference>
<organism evidence="2 3">
    <name type="scientific">Deinococcus koreensis</name>
    <dbReference type="NCBI Taxonomy" id="2054903"/>
    <lineage>
        <taxon>Bacteria</taxon>
        <taxon>Thermotogati</taxon>
        <taxon>Deinococcota</taxon>
        <taxon>Deinococci</taxon>
        <taxon>Deinococcales</taxon>
        <taxon>Deinococcaceae</taxon>
        <taxon>Deinococcus</taxon>
    </lineage>
</organism>
<feature type="domain" description="DUF402" evidence="1">
    <location>
        <begin position="11"/>
        <end position="133"/>
    </location>
</feature>
<dbReference type="AlphaFoldDB" id="A0A2K3V2T1"/>
<evidence type="ECO:0000259" key="1">
    <source>
        <dbReference type="Pfam" id="PF04167"/>
    </source>
</evidence>
<accession>A0A2K3V2T1</accession>
<proteinExistence type="predicted"/>
<dbReference type="Gene3D" id="2.40.380.10">
    <property type="entry name" value="FomD-like"/>
    <property type="match status" value="1"/>
</dbReference>
<comment type="caution">
    <text evidence="2">The sequence shown here is derived from an EMBL/GenBank/DDBJ whole genome shotgun (WGS) entry which is preliminary data.</text>
</comment>
<dbReference type="Proteomes" id="UP000236379">
    <property type="component" value="Unassembled WGS sequence"/>
</dbReference>
<dbReference type="SUPFAM" id="SSF159234">
    <property type="entry name" value="FomD-like"/>
    <property type="match status" value="1"/>
</dbReference>
<dbReference type="EMBL" id="PPPD01000001">
    <property type="protein sequence ID" value="PNY83098.1"/>
    <property type="molecule type" value="Genomic_DNA"/>
</dbReference>
<evidence type="ECO:0000313" key="3">
    <source>
        <dbReference type="Proteomes" id="UP000236379"/>
    </source>
</evidence>
<evidence type="ECO:0000313" key="2">
    <source>
        <dbReference type="EMBL" id="PNY83098.1"/>
    </source>
</evidence>